<protein>
    <submittedName>
        <fullName evidence="1">Uncharacterized protein</fullName>
    </submittedName>
</protein>
<sequence length="112" mass="11905">MRNLHQFIRADTFLIEAAQACRRAGKACRRWEQGGPSDVVGDTAELALAAFNHALSAAEIGEPIALFDQAPETRQARLILAGYLLLAAGTDEDGESADLMLAAKILRAAAIA</sequence>
<name>A0A430G6D6_9SPHN</name>
<dbReference type="AlphaFoldDB" id="A0A430G6D6"/>
<organism evidence="1 2">
    <name type="scientific">Sphingomonas koreensis</name>
    <dbReference type="NCBI Taxonomy" id="93064"/>
    <lineage>
        <taxon>Bacteria</taxon>
        <taxon>Pseudomonadati</taxon>
        <taxon>Pseudomonadota</taxon>
        <taxon>Alphaproteobacteria</taxon>
        <taxon>Sphingomonadales</taxon>
        <taxon>Sphingomonadaceae</taxon>
        <taxon>Sphingomonas</taxon>
    </lineage>
</organism>
<comment type="caution">
    <text evidence="1">The sequence shown here is derived from an EMBL/GenBank/DDBJ whole genome shotgun (WGS) entry which is preliminary data.</text>
</comment>
<gene>
    <name evidence="1" type="ORF">DAH66_06290</name>
</gene>
<reference evidence="1 2" key="1">
    <citation type="submission" date="2018-07" db="EMBL/GenBank/DDBJ databases">
        <title>Genomic and Epidemiologic Investigation of an Indolent Hospital Outbreak.</title>
        <authorList>
            <person name="Johnson R.C."/>
            <person name="Deming C."/>
            <person name="Conlan S."/>
            <person name="Zellmer C.J."/>
            <person name="Michelin A.V."/>
            <person name="Lee-Lin S."/>
            <person name="Thomas P.J."/>
            <person name="Park M."/>
            <person name="Weingarten R.A."/>
            <person name="Less J."/>
            <person name="Dekker J.P."/>
            <person name="Frank K.M."/>
            <person name="Musser K.A."/>
            <person name="Mcquiston J.R."/>
            <person name="Henderson D.K."/>
            <person name="Lau A.F."/>
            <person name="Palmore T.N."/>
            <person name="Segre J.A."/>
        </authorList>
    </citation>
    <scope>NUCLEOTIDE SEQUENCE [LARGE SCALE GENOMIC DNA]</scope>
    <source>
        <strain evidence="1 2">SK-CDC1_0717</strain>
    </source>
</reference>
<proteinExistence type="predicted"/>
<accession>A0A430G6D6</accession>
<dbReference type="RefSeq" id="WP_126003940.1">
    <property type="nucleotide sequence ID" value="NZ_QQYZ01000004.1"/>
</dbReference>
<evidence type="ECO:0000313" key="2">
    <source>
        <dbReference type="Proteomes" id="UP000287746"/>
    </source>
</evidence>
<evidence type="ECO:0000313" key="1">
    <source>
        <dbReference type="EMBL" id="RSY88062.1"/>
    </source>
</evidence>
<dbReference type="EMBL" id="QQYZ01000004">
    <property type="protein sequence ID" value="RSY88062.1"/>
    <property type="molecule type" value="Genomic_DNA"/>
</dbReference>
<dbReference type="Proteomes" id="UP000287746">
    <property type="component" value="Unassembled WGS sequence"/>
</dbReference>